<dbReference type="GO" id="GO:0052717">
    <property type="term" value="F:tRNA-specific adenosine-34 deaminase activity"/>
    <property type="evidence" value="ECO:0007669"/>
    <property type="project" value="TreeGrafter"/>
</dbReference>
<evidence type="ECO:0000313" key="5">
    <source>
        <dbReference type="Proteomes" id="UP001211907"/>
    </source>
</evidence>
<dbReference type="PROSITE" id="PS51747">
    <property type="entry name" value="CYT_DCMP_DEAMINASES_2"/>
    <property type="match status" value="1"/>
</dbReference>
<dbReference type="InterPro" id="IPR002125">
    <property type="entry name" value="CMP_dCMP_dom"/>
</dbReference>
<dbReference type="EMBL" id="JADGJH010000194">
    <property type="protein sequence ID" value="KAJ3134257.1"/>
    <property type="molecule type" value="Genomic_DNA"/>
</dbReference>
<sequence>MEVVNILADEYSRKLETVSVYTVSIEAKSAAAVIKYVTNLSKLHAITTTQNIISSLSVIITYADPDQSNPDQIFNVLASNGFDQIKTSDQLVIVEVPKFAPITKEQLSEWKNLWPMSFHEPRKEVPIEFSKAELEDIERYMNLLESEATVCQQSLGQLPISAAIVDPITKQIVSISKDQRHAHPLKHAVMEAIAGVSERERARRGSILGSKKRTSIEMNTGDITEVGKVGYLCTGLDAFLLREPCVMCSMALLHSRIRRVFYIESREDGGLGSLYKIHVHPSLNHKFHVFQVSKKV</sequence>
<dbReference type="InterPro" id="IPR016193">
    <property type="entry name" value="Cytidine_deaminase-like"/>
</dbReference>
<gene>
    <name evidence="4" type="primary">ADAT3</name>
    <name evidence="4" type="ORF">HK100_003694</name>
</gene>
<dbReference type="GO" id="GO:0008033">
    <property type="term" value="P:tRNA processing"/>
    <property type="evidence" value="ECO:0007669"/>
    <property type="project" value="UniProtKB-KW"/>
</dbReference>
<evidence type="ECO:0000313" key="4">
    <source>
        <dbReference type="EMBL" id="KAJ3134257.1"/>
    </source>
</evidence>
<dbReference type="Pfam" id="PF00383">
    <property type="entry name" value="dCMP_cyt_deam_1"/>
    <property type="match status" value="1"/>
</dbReference>
<comment type="caution">
    <text evidence="4">The sequence shown here is derived from an EMBL/GenBank/DDBJ whole genome shotgun (WGS) entry which is preliminary data.</text>
</comment>
<reference evidence="4" key="1">
    <citation type="submission" date="2020-05" db="EMBL/GenBank/DDBJ databases">
        <title>Phylogenomic resolution of chytrid fungi.</title>
        <authorList>
            <person name="Stajich J.E."/>
            <person name="Amses K."/>
            <person name="Simmons R."/>
            <person name="Seto K."/>
            <person name="Myers J."/>
            <person name="Bonds A."/>
            <person name="Quandt C.A."/>
            <person name="Barry K."/>
            <person name="Liu P."/>
            <person name="Grigoriev I."/>
            <person name="Longcore J.E."/>
            <person name="James T.Y."/>
        </authorList>
    </citation>
    <scope>NUCLEOTIDE SEQUENCE</scope>
    <source>
        <strain evidence="4">JEL0513</strain>
    </source>
</reference>
<dbReference type="CDD" id="cd01285">
    <property type="entry name" value="nucleoside_deaminase"/>
    <property type="match status" value="1"/>
</dbReference>
<organism evidence="4 5">
    <name type="scientific">Physocladia obscura</name>
    <dbReference type="NCBI Taxonomy" id="109957"/>
    <lineage>
        <taxon>Eukaryota</taxon>
        <taxon>Fungi</taxon>
        <taxon>Fungi incertae sedis</taxon>
        <taxon>Chytridiomycota</taxon>
        <taxon>Chytridiomycota incertae sedis</taxon>
        <taxon>Chytridiomycetes</taxon>
        <taxon>Chytridiales</taxon>
        <taxon>Chytriomycetaceae</taxon>
        <taxon>Physocladia</taxon>
    </lineage>
</organism>
<dbReference type="GO" id="GO:0005634">
    <property type="term" value="C:nucleus"/>
    <property type="evidence" value="ECO:0007669"/>
    <property type="project" value="TreeGrafter"/>
</dbReference>
<name>A0AAD5T947_9FUNG</name>
<dbReference type="PANTHER" id="PTHR11079">
    <property type="entry name" value="CYTOSINE DEAMINASE FAMILY MEMBER"/>
    <property type="match status" value="1"/>
</dbReference>
<protein>
    <submittedName>
        <fullName evidence="4">Adenosine deaminase, tRNA-specific 3</fullName>
    </submittedName>
</protein>
<keyword evidence="5" id="KW-1185">Reference proteome</keyword>
<keyword evidence="1" id="KW-0819">tRNA processing</keyword>
<comment type="similarity">
    <text evidence="2">Belongs to the cytidine and deoxycytidylate deaminase family. ADAT3 subfamily.</text>
</comment>
<dbReference type="AlphaFoldDB" id="A0AAD5T947"/>
<dbReference type="Gene3D" id="3.40.140.10">
    <property type="entry name" value="Cytidine Deaminase, domain 2"/>
    <property type="match status" value="1"/>
</dbReference>
<evidence type="ECO:0000256" key="1">
    <source>
        <dbReference type="ARBA" id="ARBA00022694"/>
    </source>
</evidence>
<proteinExistence type="inferred from homology"/>
<accession>A0AAD5T947</accession>
<dbReference type="SUPFAM" id="SSF53927">
    <property type="entry name" value="Cytidine deaminase-like"/>
    <property type="match status" value="1"/>
</dbReference>
<dbReference type="GO" id="GO:0005737">
    <property type="term" value="C:cytoplasm"/>
    <property type="evidence" value="ECO:0007669"/>
    <property type="project" value="TreeGrafter"/>
</dbReference>
<evidence type="ECO:0000256" key="2">
    <source>
        <dbReference type="ARBA" id="ARBA00038160"/>
    </source>
</evidence>
<dbReference type="PANTHER" id="PTHR11079:SF156">
    <property type="entry name" value="INACTIVE TRNA-SPECIFIC ADENOSINE DEAMINASE-LIKE PROTEIN 3-RELATED"/>
    <property type="match status" value="1"/>
</dbReference>
<feature type="domain" description="CMP/dCMP-type deaminase" evidence="3">
    <location>
        <begin position="133"/>
        <end position="290"/>
    </location>
</feature>
<evidence type="ECO:0000259" key="3">
    <source>
        <dbReference type="PROSITE" id="PS51747"/>
    </source>
</evidence>
<dbReference type="Proteomes" id="UP001211907">
    <property type="component" value="Unassembled WGS sequence"/>
</dbReference>